<dbReference type="FunFam" id="2.40.70.10:FF:000041">
    <property type="entry name" value="Basic 7S globulin"/>
    <property type="match status" value="1"/>
</dbReference>
<dbReference type="InterPro" id="IPR021109">
    <property type="entry name" value="Peptidase_aspartic_dom_sf"/>
</dbReference>
<keyword evidence="3" id="KW-0964">Secreted</keyword>
<evidence type="ECO:0000313" key="6">
    <source>
        <dbReference type="EMBL" id="KAG8370715.1"/>
    </source>
</evidence>
<protein>
    <recommendedName>
        <fullName evidence="5">Xylanase inhibitor C-terminal domain-containing protein</fullName>
    </recommendedName>
</protein>
<dbReference type="Pfam" id="PF14541">
    <property type="entry name" value="TAXi_C"/>
    <property type="match status" value="1"/>
</dbReference>
<dbReference type="PANTHER" id="PTHR47965:SF67">
    <property type="entry name" value="BASIC 7S GLOBULIN 2-LIKE"/>
    <property type="match status" value="1"/>
</dbReference>
<evidence type="ECO:0000313" key="7">
    <source>
        <dbReference type="Proteomes" id="UP000826271"/>
    </source>
</evidence>
<comment type="subcellular location">
    <subcellularLocation>
        <location evidence="1">Secreted</location>
        <location evidence="1">Extracellular space</location>
    </subcellularLocation>
</comment>
<dbReference type="InterPro" id="IPR032799">
    <property type="entry name" value="TAXi_C"/>
</dbReference>
<dbReference type="SUPFAM" id="SSF50630">
    <property type="entry name" value="Acid proteases"/>
    <property type="match status" value="1"/>
</dbReference>
<dbReference type="Proteomes" id="UP000826271">
    <property type="component" value="Unassembled WGS sequence"/>
</dbReference>
<feature type="domain" description="Xylanase inhibitor C-terminal" evidence="5">
    <location>
        <begin position="8"/>
        <end position="162"/>
    </location>
</feature>
<dbReference type="GO" id="GO:0005576">
    <property type="term" value="C:extracellular region"/>
    <property type="evidence" value="ECO:0007669"/>
    <property type="project" value="UniProtKB-SubCell"/>
</dbReference>
<evidence type="ECO:0000259" key="5">
    <source>
        <dbReference type="Pfam" id="PF14541"/>
    </source>
</evidence>
<dbReference type="InterPro" id="IPR001461">
    <property type="entry name" value="Aspartic_peptidase_A1"/>
</dbReference>
<dbReference type="AlphaFoldDB" id="A0AAV6WP81"/>
<dbReference type="Gene3D" id="2.40.70.10">
    <property type="entry name" value="Acid Proteases"/>
    <property type="match status" value="1"/>
</dbReference>
<evidence type="ECO:0000256" key="3">
    <source>
        <dbReference type="ARBA" id="ARBA00022525"/>
    </source>
</evidence>
<accession>A0AAV6WP81</accession>
<comment type="similarity">
    <text evidence="2">Belongs to the peptidase A1 family.</text>
</comment>
<name>A0AAV6WP81_9LAMI</name>
<dbReference type="GO" id="GO:0006508">
    <property type="term" value="P:proteolysis"/>
    <property type="evidence" value="ECO:0007669"/>
    <property type="project" value="InterPro"/>
</dbReference>
<evidence type="ECO:0000256" key="4">
    <source>
        <dbReference type="ARBA" id="ARBA00022729"/>
    </source>
</evidence>
<dbReference type="EMBL" id="WHWC01000013">
    <property type="protein sequence ID" value="KAG8370715.1"/>
    <property type="molecule type" value="Genomic_DNA"/>
</dbReference>
<organism evidence="6 7">
    <name type="scientific">Buddleja alternifolia</name>
    <dbReference type="NCBI Taxonomy" id="168488"/>
    <lineage>
        <taxon>Eukaryota</taxon>
        <taxon>Viridiplantae</taxon>
        <taxon>Streptophyta</taxon>
        <taxon>Embryophyta</taxon>
        <taxon>Tracheophyta</taxon>
        <taxon>Spermatophyta</taxon>
        <taxon>Magnoliopsida</taxon>
        <taxon>eudicotyledons</taxon>
        <taxon>Gunneridae</taxon>
        <taxon>Pentapetalae</taxon>
        <taxon>asterids</taxon>
        <taxon>lamiids</taxon>
        <taxon>Lamiales</taxon>
        <taxon>Scrophulariaceae</taxon>
        <taxon>Buddlejeae</taxon>
        <taxon>Buddleja</taxon>
    </lineage>
</organism>
<dbReference type="GO" id="GO:0004190">
    <property type="term" value="F:aspartic-type endopeptidase activity"/>
    <property type="evidence" value="ECO:0007669"/>
    <property type="project" value="InterPro"/>
</dbReference>
<gene>
    <name evidence="6" type="ORF">BUALT_Bualt13G0012100</name>
</gene>
<evidence type="ECO:0000256" key="2">
    <source>
        <dbReference type="ARBA" id="ARBA00007447"/>
    </source>
</evidence>
<comment type="caution">
    <text evidence="6">The sequence shown here is derived from an EMBL/GenBank/DDBJ whole genome shotgun (WGS) entry which is preliminary data.</text>
</comment>
<evidence type="ECO:0000256" key="1">
    <source>
        <dbReference type="ARBA" id="ARBA00004239"/>
    </source>
</evidence>
<dbReference type="PANTHER" id="PTHR47965">
    <property type="entry name" value="ASPARTYL PROTEASE-RELATED"/>
    <property type="match status" value="1"/>
</dbReference>
<keyword evidence="4" id="KW-0732">Signal</keyword>
<reference evidence="6" key="1">
    <citation type="submission" date="2019-10" db="EMBL/GenBank/DDBJ databases">
        <authorList>
            <person name="Zhang R."/>
            <person name="Pan Y."/>
            <person name="Wang J."/>
            <person name="Ma R."/>
            <person name="Yu S."/>
        </authorList>
    </citation>
    <scope>NUCLEOTIDE SEQUENCE</scope>
    <source>
        <strain evidence="6">LA-IB0</strain>
        <tissue evidence="6">Leaf</tissue>
    </source>
</reference>
<keyword evidence="7" id="KW-1185">Reference proteome</keyword>
<proteinExistence type="inferred from homology"/>
<sequence length="162" mass="18101">MNWYKSPDYYIGLTSFKVNGKSVPLNRTLLAIDENGFGGTRLSTSKPYSVLQSSIFEALRDAFMKESGALNLTLIKPVEPFEVCYGAERITSTTMGPRVPTIDLVLQSDEVYWRIYGSNSMVRIRSENVDGWCLGFVDGGLEPKSSIVIGAHQFEDNLLQFD</sequence>